<dbReference type="Proteomes" id="UP000324853">
    <property type="component" value="Unassembled WGS sequence"/>
</dbReference>
<reference evidence="7 8" key="1">
    <citation type="submission" date="2019-08" db="EMBL/GenBank/DDBJ databases">
        <title>Bradyrhizobium hipponensis sp. nov., a rhizobium isolated from a Lupinus angustifolius root nodule in Tunisia.</title>
        <authorList>
            <person name="Off K."/>
            <person name="Rejili M."/>
            <person name="Mars M."/>
            <person name="Brachmann A."/>
            <person name="Marin M."/>
        </authorList>
    </citation>
    <scope>NUCLEOTIDE SEQUENCE [LARGE SCALE GENOMIC DNA]</scope>
    <source>
        <strain evidence="7 8">CTAW11</strain>
    </source>
</reference>
<comment type="cofactor">
    <cofactor evidence="1">
        <name>FAD</name>
        <dbReference type="ChEBI" id="CHEBI:57692"/>
    </cofactor>
</comment>
<evidence type="ECO:0000256" key="1">
    <source>
        <dbReference type="ARBA" id="ARBA00001974"/>
    </source>
</evidence>
<dbReference type="OrthoDB" id="9775082at2"/>
<dbReference type="Gene3D" id="3.30.465.10">
    <property type="match status" value="2"/>
</dbReference>
<dbReference type="GO" id="GO:0016491">
    <property type="term" value="F:oxidoreductase activity"/>
    <property type="evidence" value="ECO:0007669"/>
    <property type="project" value="UniProtKB-KW"/>
</dbReference>
<keyword evidence="4" id="KW-0274">FAD</keyword>
<dbReference type="EMBL" id="VSSR01000034">
    <property type="protein sequence ID" value="TYL82362.1"/>
    <property type="molecule type" value="Genomic_DNA"/>
</dbReference>
<dbReference type="Pfam" id="PF08031">
    <property type="entry name" value="BBE"/>
    <property type="match status" value="1"/>
</dbReference>
<protein>
    <submittedName>
        <fullName evidence="7">FAD-binding oxidoreductase</fullName>
    </submittedName>
</protein>
<keyword evidence="3" id="KW-0285">Flavoprotein</keyword>
<comment type="caution">
    <text evidence="7">The sequence shown here is derived from an EMBL/GenBank/DDBJ whole genome shotgun (WGS) entry which is preliminary data.</text>
</comment>
<dbReference type="InterPro" id="IPR006094">
    <property type="entry name" value="Oxid_FAD_bind_N"/>
</dbReference>
<dbReference type="PANTHER" id="PTHR42973">
    <property type="entry name" value="BINDING OXIDOREDUCTASE, PUTATIVE (AFU_ORTHOLOGUE AFUA_1G17690)-RELATED"/>
    <property type="match status" value="1"/>
</dbReference>
<dbReference type="InterPro" id="IPR012951">
    <property type="entry name" value="BBE"/>
</dbReference>
<evidence type="ECO:0000256" key="2">
    <source>
        <dbReference type="ARBA" id="ARBA00005466"/>
    </source>
</evidence>
<dbReference type="AlphaFoldDB" id="A0A5S4WLV9"/>
<name>A0A5S4WLV9_9BRAD</name>
<keyword evidence="8" id="KW-1185">Reference proteome</keyword>
<keyword evidence="5" id="KW-0560">Oxidoreductase</keyword>
<evidence type="ECO:0000313" key="7">
    <source>
        <dbReference type="EMBL" id="TYL82362.1"/>
    </source>
</evidence>
<evidence type="ECO:0000256" key="3">
    <source>
        <dbReference type="ARBA" id="ARBA00022630"/>
    </source>
</evidence>
<organism evidence="7 8">
    <name type="scientific">Bradyrhizobium cytisi</name>
    <dbReference type="NCBI Taxonomy" id="515489"/>
    <lineage>
        <taxon>Bacteria</taxon>
        <taxon>Pseudomonadati</taxon>
        <taxon>Pseudomonadota</taxon>
        <taxon>Alphaproteobacteria</taxon>
        <taxon>Hyphomicrobiales</taxon>
        <taxon>Nitrobacteraceae</taxon>
        <taxon>Bradyrhizobium</taxon>
    </lineage>
</organism>
<dbReference type="SUPFAM" id="SSF56176">
    <property type="entry name" value="FAD-binding/transporter-associated domain-like"/>
    <property type="match status" value="1"/>
</dbReference>
<evidence type="ECO:0000313" key="8">
    <source>
        <dbReference type="Proteomes" id="UP000324853"/>
    </source>
</evidence>
<dbReference type="InterPro" id="IPR050416">
    <property type="entry name" value="FAD-linked_Oxidoreductase"/>
</dbReference>
<proteinExistence type="inferred from homology"/>
<dbReference type="InterPro" id="IPR036318">
    <property type="entry name" value="FAD-bd_PCMH-like_sf"/>
</dbReference>
<gene>
    <name evidence="7" type="ORF">FXB38_21730</name>
</gene>
<evidence type="ECO:0000256" key="5">
    <source>
        <dbReference type="ARBA" id="ARBA00023002"/>
    </source>
</evidence>
<dbReference type="GO" id="GO:0071949">
    <property type="term" value="F:FAD binding"/>
    <property type="evidence" value="ECO:0007669"/>
    <property type="project" value="InterPro"/>
</dbReference>
<dbReference type="InterPro" id="IPR016169">
    <property type="entry name" value="FAD-bd_PCMH_sub2"/>
</dbReference>
<dbReference type="PANTHER" id="PTHR42973:SF39">
    <property type="entry name" value="FAD-BINDING PCMH-TYPE DOMAIN-CONTAINING PROTEIN"/>
    <property type="match status" value="1"/>
</dbReference>
<dbReference type="PROSITE" id="PS51387">
    <property type="entry name" value="FAD_PCMH"/>
    <property type="match status" value="1"/>
</dbReference>
<sequence length="593" mass="63668">MHRRRLLQGGIATMIALQTDLQPWFPHNAIANVTPGRVRPGMPGWPGESDWAALKTATNGRLSKVVMPRLDGPDGKALLANPFAIGDQAGLTQSSGWLDAWRSVPSAYMVAAETAADVAAAVRFATAHNLRLVVKGRGHSYLGASCAPDSLLLWTRRMDSITVHDGFSPAGSGAAVVPAVSVGAGAMWLHAYQTVTGGAGRYVQGGGCTTVGVAGLVQGGGFGSFSKRFGTAAGSLLEAEIVTADGAVRTVNAGREPDLFWALKGGGGGTFGVVTRLTLATHPLPDTVGAVSLTLRAHSDEAYRRLLGRFIELYASALCNPHWGEQVRARPDNRLQVTMTFQGIGKDEARAAFKPLLDFADANPADYEGQASFSVASVPARYFWNGWLYRLFARSVVNFDNRRDAPWTDFWWAGDGEQVGAFWQAYTSAWMPFSLLDQENQPRLVDAWFAASRQWAVAFHFNKGLAGAPAEAIAAAKDTPMNPDVVDAFALAIIAAAGPPVFDGLPAPNLSAGVDHRAHVKEAMARLRSAAPETGCYVNECDYFQAGWQKAFWGDNYARLLAIKRRYDPDGLFFVHHGVGSEGWSDDGFTRLE</sequence>
<dbReference type="InterPro" id="IPR016166">
    <property type="entry name" value="FAD-bd_PCMH"/>
</dbReference>
<feature type="domain" description="FAD-binding PCMH-type" evidence="6">
    <location>
        <begin position="101"/>
        <end position="284"/>
    </location>
</feature>
<accession>A0A5S4WLV9</accession>
<dbReference type="Pfam" id="PF01565">
    <property type="entry name" value="FAD_binding_4"/>
    <property type="match status" value="1"/>
</dbReference>
<comment type="similarity">
    <text evidence="2">Belongs to the oxygen-dependent FAD-linked oxidoreductase family.</text>
</comment>
<evidence type="ECO:0000256" key="4">
    <source>
        <dbReference type="ARBA" id="ARBA00022827"/>
    </source>
</evidence>
<evidence type="ECO:0000259" key="6">
    <source>
        <dbReference type="PROSITE" id="PS51387"/>
    </source>
</evidence>